<dbReference type="Proteomes" id="UP001634007">
    <property type="component" value="Unassembled WGS sequence"/>
</dbReference>
<dbReference type="EMBL" id="JBJKBG010000006">
    <property type="protein sequence ID" value="KAL3736187.1"/>
    <property type="molecule type" value="Genomic_DNA"/>
</dbReference>
<evidence type="ECO:0000256" key="1">
    <source>
        <dbReference type="SAM" id="MobiDB-lite"/>
    </source>
</evidence>
<keyword evidence="3" id="KW-1185">Reference proteome</keyword>
<evidence type="ECO:0000313" key="3">
    <source>
        <dbReference type="Proteomes" id="UP001634007"/>
    </source>
</evidence>
<accession>A0ABD3KA29</accession>
<gene>
    <name evidence="2" type="ORF">ACJRO7_025182</name>
</gene>
<name>A0ABD3KA29_EUCGL</name>
<reference evidence="2 3" key="1">
    <citation type="submission" date="2024-11" db="EMBL/GenBank/DDBJ databases">
        <title>Chromosome-level genome assembly of Eucalyptus globulus Labill. provides insights into its genome evolution.</title>
        <authorList>
            <person name="Li X."/>
        </authorList>
    </citation>
    <scope>NUCLEOTIDE SEQUENCE [LARGE SCALE GENOMIC DNA]</scope>
    <source>
        <strain evidence="2">CL2024</strain>
        <tissue evidence="2">Fresh tender leaves</tissue>
    </source>
</reference>
<organism evidence="2 3">
    <name type="scientific">Eucalyptus globulus</name>
    <name type="common">Tasmanian blue gum</name>
    <dbReference type="NCBI Taxonomy" id="34317"/>
    <lineage>
        <taxon>Eukaryota</taxon>
        <taxon>Viridiplantae</taxon>
        <taxon>Streptophyta</taxon>
        <taxon>Embryophyta</taxon>
        <taxon>Tracheophyta</taxon>
        <taxon>Spermatophyta</taxon>
        <taxon>Magnoliopsida</taxon>
        <taxon>eudicotyledons</taxon>
        <taxon>Gunneridae</taxon>
        <taxon>Pentapetalae</taxon>
        <taxon>rosids</taxon>
        <taxon>malvids</taxon>
        <taxon>Myrtales</taxon>
        <taxon>Myrtaceae</taxon>
        <taxon>Myrtoideae</taxon>
        <taxon>Eucalypteae</taxon>
        <taxon>Eucalyptus</taxon>
    </lineage>
</organism>
<dbReference type="AlphaFoldDB" id="A0ABD3KA29"/>
<evidence type="ECO:0000313" key="2">
    <source>
        <dbReference type="EMBL" id="KAL3736187.1"/>
    </source>
</evidence>
<feature type="compositionally biased region" description="Acidic residues" evidence="1">
    <location>
        <begin position="131"/>
        <end position="150"/>
    </location>
</feature>
<feature type="region of interest" description="Disordered" evidence="1">
    <location>
        <begin position="97"/>
        <end position="158"/>
    </location>
</feature>
<protein>
    <submittedName>
        <fullName evidence="2">Uncharacterized protein</fullName>
    </submittedName>
</protein>
<feature type="compositionally biased region" description="Acidic residues" evidence="1">
    <location>
        <begin position="106"/>
        <end position="122"/>
    </location>
</feature>
<comment type="caution">
    <text evidence="2">The sequence shown here is derived from an EMBL/GenBank/DDBJ whole genome shotgun (WGS) entry which is preliminary data.</text>
</comment>
<proteinExistence type="predicted"/>
<sequence length="158" mass="17645">MATPVARSLFNGGKASLRFVRSSLLCRPNTATVEDQSLLAPSGVVLGQSQFRDPLFADVNRQVTASIPHLLGRSSLVGGEDWRRDLGREYLLSARDELEMRRRQEVEDENEEDDFGSEDGGFDSDCAVGWEDFDDDDEDGDDDDEDDGDSDAPRERRK</sequence>